<feature type="domain" description="FAD dependent oxidoreductase" evidence="3">
    <location>
        <begin position="13"/>
        <end position="371"/>
    </location>
</feature>
<dbReference type="Gene3D" id="3.30.70.1400">
    <property type="entry name" value="Aminomethyltransferase beta-barrel domains"/>
    <property type="match status" value="1"/>
</dbReference>
<evidence type="ECO:0000313" key="8">
    <source>
        <dbReference type="Proteomes" id="UP000035444"/>
    </source>
</evidence>
<dbReference type="EMBL" id="LAQL01000019">
    <property type="protein sequence ID" value="KLN59134.1"/>
    <property type="molecule type" value="Genomic_DNA"/>
</dbReference>
<sequence>MANKKILPEQAQVVIIGGGVIGCSVAYHLTKLGWKDVLLLERKQLTCGTTWHAAGLVGQLRATENLTKMAKYTADLYKNLAAETGQETGLVHTGSVSVAQTEGRFEELKRGASMARNFGLEVDVITPEQILEHYPIADVSNLVGGVYLPGDGQTNPIDTTQALAKGARQGGATIIEGIKVEDIITEPGPDGGKVTGVVTDQGEVRAEIVVNCGGMWAREVAKKVGVNVPLHAAEHYYIVTEAIDGLPKLPTLRDPDGYNYYKEDAGKLLIGCFEPNAVPWGHKGIPDNFCFDELPENWDQFTPALENAMARIPLLESAGIHTFFNGPESFTPDNRFYLGEAPEMKNFYVAAGFNSTGIQSAGGAGKILADWIVQGNCPVDMWDVDIRRVQPFQGGDKYLFDRTTEALGLLYEMHWPEKQPVTCRDIKRSPIHDRLEKANACFGQMAGWERANWFAPEGVEPKYEYSYGPQNWHDYCGAECKAARENVALFDMSSFGKYMVQGKDAVKILNQISGANIDVPVSKMVYTQWLNQRGGIEADLTVTRLAENSFMVLSSGGTQTRDFHFLNSHISNDDHCFATDVTSGYALFAVMGPNSRDLLKKVTPADLSNAAFPFGTCQEIEMGYAKIKAGRITYVGELGWELYVPSEYAVHVFDTLMEAGKDMDLTLGGMHAVDTLRIEKGFRHWSHEISDEDTPLEAGLGFAIAWDKPDGFIGRDALLEQKGKPLTKRMVSLQLKNAKMANGEPPMMYHNEPIYKGDKIVGKITSGRYSHTLGSTIGLGYVHDENGVTVDWVKEDNFSVEIACERFEATLSLKPLYDPKSERPKADG</sequence>
<dbReference type="RefSeq" id="WP_047765881.1">
    <property type="nucleotide sequence ID" value="NZ_LAQL01000019.1"/>
</dbReference>
<gene>
    <name evidence="7" type="ORF">WH96_19395</name>
</gene>
<feature type="domain" description="GCVT N-terminal" evidence="4">
    <location>
        <begin position="431"/>
        <end position="708"/>
    </location>
</feature>
<dbReference type="PANTHER" id="PTHR43757">
    <property type="entry name" value="AMINOMETHYLTRANSFERASE"/>
    <property type="match status" value="1"/>
</dbReference>
<evidence type="ECO:0000256" key="1">
    <source>
        <dbReference type="ARBA" id="ARBA00008609"/>
    </source>
</evidence>
<dbReference type="InterPro" id="IPR029043">
    <property type="entry name" value="GcvT/YgfZ_C"/>
</dbReference>
<reference evidence="7 8" key="1">
    <citation type="submission" date="2015-03" db="EMBL/GenBank/DDBJ databases">
        <title>Genome Sequence of Kiloniella spongiae MEBiC09566, isolated from a marine sponge.</title>
        <authorList>
            <person name="Shao Z."/>
            <person name="Wang L."/>
            <person name="Li X."/>
        </authorList>
    </citation>
    <scope>NUCLEOTIDE SEQUENCE [LARGE SCALE GENOMIC DNA]</scope>
    <source>
        <strain evidence="7 8">MEBiC09566</strain>
    </source>
</reference>
<keyword evidence="8" id="KW-1185">Reference proteome</keyword>
<dbReference type="Pfam" id="PF16350">
    <property type="entry name" value="FAO_M"/>
    <property type="match status" value="1"/>
</dbReference>
<name>A0A0H2M9D8_9PROT</name>
<evidence type="ECO:0000259" key="6">
    <source>
        <dbReference type="Pfam" id="PF16350"/>
    </source>
</evidence>
<dbReference type="InterPro" id="IPR006076">
    <property type="entry name" value="FAD-dep_OxRdtase"/>
</dbReference>
<dbReference type="SUPFAM" id="SSF54373">
    <property type="entry name" value="FAD-linked reductases, C-terminal domain"/>
    <property type="match status" value="1"/>
</dbReference>
<dbReference type="Gene3D" id="3.50.50.60">
    <property type="entry name" value="FAD/NAD(P)-binding domain"/>
    <property type="match status" value="1"/>
</dbReference>
<dbReference type="Pfam" id="PF08669">
    <property type="entry name" value="GCV_T_C"/>
    <property type="match status" value="1"/>
</dbReference>
<dbReference type="OrthoDB" id="9804379at2"/>
<dbReference type="Proteomes" id="UP000035444">
    <property type="component" value="Unassembled WGS sequence"/>
</dbReference>
<dbReference type="InterPro" id="IPR036188">
    <property type="entry name" value="FAD/NAD-bd_sf"/>
</dbReference>
<evidence type="ECO:0000256" key="2">
    <source>
        <dbReference type="ARBA" id="ARBA00023002"/>
    </source>
</evidence>
<dbReference type="Pfam" id="PF01266">
    <property type="entry name" value="DAO"/>
    <property type="match status" value="1"/>
</dbReference>
<dbReference type="InterPro" id="IPR027266">
    <property type="entry name" value="TrmE/GcvT-like"/>
</dbReference>
<protein>
    <submittedName>
        <fullName evidence="7">FAD-dependent oxidoreductase</fullName>
    </submittedName>
</protein>
<dbReference type="PANTHER" id="PTHR43757:SF15">
    <property type="entry name" value="PYRUVATE DEHYDROGENASE PHOSPHATASE REGULATORY SUBUNIT, MITOCHONDRIAL-LIKE"/>
    <property type="match status" value="1"/>
</dbReference>
<evidence type="ECO:0000259" key="5">
    <source>
        <dbReference type="Pfam" id="PF08669"/>
    </source>
</evidence>
<dbReference type="STRING" id="1489064.WH96_19395"/>
<comment type="caution">
    <text evidence="7">The sequence shown here is derived from an EMBL/GenBank/DDBJ whole genome shotgun (WGS) entry which is preliminary data.</text>
</comment>
<dbReference type="Gene3D" id="2.40.30.110">
    <property type="entry name" value="Aminomethyltransferase beta-barrel domains"/>
    <property type="match status" value="1"/>
</dbReference>
<dbReference type="SUPFAM" id="SSF101790">
    <property type="entry name" value="Aminomethyltransferase beta-barrel domain"/>
    <property type="match status" value="1"/>
</dbReference>
<dbReference type="SUPFAM" id="SSF51905">
    <property type="entry name" value="FAD/NAD(P)-binding domain"/>
    <property type="match status" value="1"/>
</dbReference>
<dbReference type="Gene3D" id="3.30.1360.120">
    <property type="entry name" value="Probable tRNA modification gtpase trme, domain 1"/>
    <property type="match status" value="1"/>
</dbReference>
<proteinExistence type="inferred from homology"/>
<dbReference type="Pfam" id="PF01571">
    <property type="entry name" value="GCV_T"/>
    <property type="match status" value="1"/>
</dbReference>
<organism evidence="7 8">
    <name type="scientific">Kiloniella spongiae</name>
    <dbReference type="NCBI Taxonomy" id="1489064"/>
    <lineage>
        <taxon>Bacteria</taxon>
        <taxon>Pseudomonadati</taxon>
        <taxon>Pseudomonadota</taxon>
        <taxon>Alphaproteobacteria</taxon>
        <taxon>Rhodospirillales</taxon>
        <taxon>Kiloniellaceae</taxon>
        <taxon>Kiloniella</taxon>
    </lineage>
</organism>
<evidence type="ECO:0000259" key="3">
    <source>
        <dbReference type="Pfam" id="PF01266"/>
    </source>
</evidence>
<dbReference type="Gene3D" id="3.30.9.10">
    <property type="entry name" value="D-Amino Acid Oxidase, subunit A, domain 2"/>
    <property type="match status" value="1"/>
</dbReference>
<dbReference type="InterPro" id="IPR028896">
    <property type="entry name" value="GcvT/YgfZ/DmdA"/>
</dbReference>
<dbReference type="PROSITE" id="PS51257">
    <property type="entry name" value="PROKAR_LIPOPROTEIN"/>
    <property type="match status" value="1"/>
</dbReference>
<evidence type="ECO:0000313" key="7">
    <source>
        <dbReference type="EMBL" id="KLN59134.1"/>
    </source>
</evidence>
<comment type="similarity">
    <text evidence="1">Belongs to the GcvT family.</text>
</comment>
<keyword evidence="2" id="KW-0560">Oxidoreductase</keyword>
<dbReference type="InterPro" id="IPR013977">
    <property type="entry name" value="GcvT_C"/>
</dbReference>
<dbReference type="AlphaFoldDB" id="A0A0H2M9D8"/>
<evidence type="ECO:0000259" key="4">
    <source>
        <dbReference type="Pfam" id="PF01571"/>
    </source>
</evidence>
<accession>A0A0H2M9D8</accession>
<feature type="domain" description="FAD dependent oxidoreductase central" evidence="6">
    <location>
        <begin position="375"/>
        <end position="429"/>
    </location>
</feature>
<dbReference type="InterPro" id="IPR032503">
    <property type="entry name" value="FAO_M"/>
</dbReference>
<dbReference type="PATRIC" id="fig|1489064.4.peg.895"/>
<dbReference type="SUPFAM" id="SSF103025">
    <property type="entry name" value="Folate-binding domain"/>
    <property type="match status" value="1"/>
</dbReference>
<feature type="domain" description="Aminomethyltransferase C-terminal" evidence="5">
    <location>
        <begin position="729"/>
        <end position="818"/>
    </location>
</feature>
<dbReference type="GO" id="GO:0016491">
    <property type="term" value="F:oxidoreductase activity"/>
    <property type="evidence" value="ECO:0007669"/>
    <property type="project" value="UniProtKB-KW"/>
</dbReference>
<dbReference type="InterPro" id="IPR006222">
    <property type="entry name" value="GCVT_N"/>
</dbReference>